<keyword evidence="2" id="KW-1185">Reference proteome</keyword>
<protein>
    <submittedName>
        <fullName evidence="3">Serine/threonine-protein kinase fray2-like</fullName>
    </submittedName>
</protein>
<organism evidence="2 3">
    <name type="scientific">Dioscorea cayennensis subsp. rotundata</name>
    <name type="common">White Guinea yam</name>
    <name type="synonym">Dioscorea rotundata</name>
    <dbReference type="NCBI Taxonomy" id="55577"/>
    <lineage>
        <taxon>Eukaryota</taxon>
        <taxon>Viridiplantae</taxon>
        <taxon>Streptophyta</taxon>
        <taxon>Embryophyta</taxon>
        <taxon>Tracheophyta</taxon>
        <taxon>Spermatophyta</taxon>
        <taxon>Magnoliopsida</taxon>
        <taxon>Liliopsida</taxon>
        <taxon>Dioscoreales</taxon>
        <taxon>Dioscoreaceae</taxon>
        <taxon>Dioscorea</taxon>
    </lineage>
</organism>
<dbReference type="GeneID" id="120261155"/>
<feature type="compositionally biased region" description="Basic and acidic residues" evidence="1">
    <location>
        <begin position="359"/>
        <end position="444"/>
    </location>
</feature>
<reference evidence="3" key="1">
    <citation type="submission" date="2025-08" db="UniProtKB">
        <authorList>
            <consortium name="RefSeq"/>
        </authorList>
    </citation>
    <scope>IDENTIFICATION</scope>
</reference>
<accession>A0AB40BCC8</accession>
<feature type="compositionally biased region" description="Basic and acidic residues" evidence="1">
    <location>
        <begin position="313"/>
        <end position="334"/>
    </location>
</feature>
<dbReference type="RefSeq" id="XP_039124835.1">
    <property type="nucleotide sequence ID" value="XM_039268901.1"/>
</dbReference>
<dbReference type="PANTHER" id="PTHR34660">
    <property type="entry name" value="MYB-LIKE PROTEIN X"/>
    <property type="match status" value="1"/>
</dbReference>
<dbReference type="AlphaFoldDB" id="A0AB40BCC8"/>
<feature type="region of interest" description="Disordered" evidence="1">
    <location>
        <begin position="195"/>
        <end position="220"/>
    </location>
</feature>
<feature type="region of interest" description="Disordered" evidence="1">
    <location>
        <begin position="250"/>
        <end position="445"/>
    </location>
</feature>
<feature type="region of interest" description="Disordered" evidence="1">
    <location>
        <begin position="1"/>
        <end position="116"/>
    </location>
</feature>
<dbReference type="PANTHER" id="PTHR34660:SF3">
    <property type="entry name" value="RRM DOMAIN-CONTAINING PROTEIN"/>
    <property type="match status" value="1"/>
</dbReference>
<feature type="compositionally biased region" description="Basic and acidic residues" evidence="1">
    <location>
        <begin position="74"/>
        <end position="93"/>
    </location>
</feature>
<feature type="region of interest" description="Disordered" evidence="1">
    <location>
        <begin position="148"/>
        <end position="175"/>
    </location>
</feature>
<evidence type="ECO:0000313" key="3">
    <source>
        <dbReference type="RefSeq" id="XP_039124835.1"/>
    </source>
</evidence>
<proteinExistence type="predicted"/>
<feature type="compositionally biased region" description="Pro residues" evidence="1">
    <location>
        <begin position="1"/>
        <end position="11"/>
    </location>
</feature>
<feature type="compositionally biased region" description="Basic residues" evidence="1">
    <location>
        <begin position="59"/>
        <end position="73"/>
    </location>
</feature>
<sequence length="644" mass="71565">MSRCFPFPPPGYENKPPIEHLDLLAKEKPKEKKHKKERKDKERREGKDKKDKDKSKDKRKEKKDRKEKHKDKKKDKDKDKDKSRTSNEVRNEAHAVPQNGEKVGGSSQKAGDVKDSKYAEEFGRRIRNEEKGVANRVVENSSGLLQKRNEIMGSGMPFGSPVQRRSECVGTGTAATAPIQKRNEACSIPKEIEIKDAGTSSTNSLQKRTESAGAGSRISSLDKRRIGGTNSITAICGSLEKGIENADARTAINDSSQRSEAIDSGSAISSSLQKRTETMATGAGQKRNESKGTAMAADKERGTGNKMVANHIGTEERRNDGMDKVVEKDTDKRFGSVGASMALEKERATGSKIVPNLAGKEERRNSGLGKRVETGAEKRTGAKDKAKDQEADGHRDKDREEKRNKSKHKDKDTNKKREKDKMRQKGEQREKAREIIKDSSKKGLVDSSSIKLNDYRTDSEKSTHVDESTKKRKDFEINGILHENDVRPNKLLKATPSLHPTLQNGRTLEPCHMPSPNPLIRLETSNSVKAAEPPGNKIHKENGIAGAHTPSIHMKPSAAVQTGGKGEISIKPPHRDCRYLSQVYSVPKMEEFSENDDQSWLFSTENCLQKKPVKLKAEGIPQVWAQAMHIDSADVFALPYVIPY</sequence>
<name>A0AB40BCC8_DIOCR</name>
<evidence type="ECO:0000256" key="1">
    <source>
        <dbReference type="SAM" id="MobiDB-lite"/>
    </source>
</evidence>
<dbReference type="Proteomes" id="UP001515500">
    <property type="component" value="Chromosome 5"/>
</dbReference>
<evidence type="ECO:0000313" key="2">
    <source>
        <dbReference type="Proteomes" id="UP001515500"/>
    </source>
</evidence>
<feature type="compositionally biased region" description="Basic and acidic residues" evidence="1">
    <location>
        <begin position="39"/>
        <end position="58"/>
    </location>
</feature>
<gene>
    <name evidence="3" type="primary">LOC120261155</name>
</gene>
<feature type="compositionally biased region" description="Basic and acidic residues" evidence="1">
    <location>
        <begin position="16"/>
        <end position="30"/>
    </location>
</feature>